<dbReference type="Gene3D" id="1.20.272.10">
    <property type="match status" value="1"/>
</dbReference>
<dbReference type="Pfam" id="PF21960">
    <property type="entry name" value="RCF1-5-like_lid"/>
    <property type="match status" value="1"/>
</dbReference>
<dbReference type="GO" id="GO:0005634">
    <property type="term" value="C:nucleus"/>
    <property type="evidence" value="ECO:0007669"/>
    <property type="project" value="TreeGrafter"/>
</dbReference>
<accession>A0AAE1JJE4</accession>
<feature type="region of interest" description="Disordered" evidence="1">
    <location>
        <begin position="1"/>
        <end position="48"/>
    </location>
</feature>
<dbReference type="Gene3D" id="1.10.8.60">
    <property type="match status" value="1"/>
</dbReference>
<dbReference type="AlphaFoldDB" id="A0AAE1JJE4"/>
<feature type="compositionally biased region" description="Basic residues" evidence="1">
    <location>
        <begin position="427"/>
        <end position="438"/>
    </location>
</feature>
<dbReference type="InterPro" id="IPR027417">
    <property type="entry name" value="P-loop_NTPase"/>
</dbReference>
<dbReference type="InterPro" id="IPR008921">
    <property type="entry name" value="DNA_pol3_clamp-load_cplx_C"/>
</dbReference>
<dbReference type="GO" id="GO:0006261">
    <property type="term" value="P:DNA-templated DNA replication"/>
    <property type="evidence" value="ECO:0007669"/>
    <property type="project" value="TreeGrafter"/>
</dbReference>
<dbReference type="GO" id="GO:0005663">
    <property type="term" value="C:DNA replication factor C complex"/>
    <property type="evidence" value="ECO:0007669"/>
    <property type="project" value="TreeGrafter"/>
</dbReference>
<sequence length="485" mass="55541">MSTTALSMELKVEEDGKPLGERESEETTEEKAVDVENNNELEAMNESGLLNEEVIKKKGSLRERVSSNNISERTESANKKGIPNKQIKEEEEEEEEGSLKEYVWADKYQPKALQEFICHKHIVSQLLTMIKVGCVCEHFIFEGPPGVGKRTMIRALLREVFGYDEVKVIEEYRTFVLKGEVIESIQVPIIKSVHHVEVNLSQTKGYEELVVAELLRETYDKIINISMPCEPQNCHAIIVYEAEKLSSGSLLYIKWMLERYNNGCNKVFFCCADESKLQIVKPLCKTFRLSPPTQEIVEVMKYIGKEEGKDLSTEFLTKVVDKSKNNLRQAIRSLEATCLNNDSIKDDVLILTGWEDDISNIAKTILKEQSSKQLYNIHLKLQSLMIHKVSPHFVYKYLISELKSMVDESLKPGLEKLMEHNQNAHGIKMRRGKHSGHGHNKERESDETNNETSKKKACSYSEVEEFIAKFMNWYKSSAAKSDNCN</sequence>
<dbReference type="GO" id="GO:0006281">
    <property type="term" value="P:DNA repair"/>
    <property type="evidence" value="ECO:0007669"/>
    <property type="project" value="TreeGrafter"/>
</dbReference>
<feature type="compositionally biased region" description="Basic and acidic residues" evidence="1">
    <location>
        <begin position="10"/>
        <end position="22"/>
    </location>
</feature>
<dbReference type="SUPFAM" id="SSF48019">
    <property type="entry name" value="post-AAA+ oligomerization domain-like"/>
    <property type="match status" value="1"/>
</dbReference>
<dbReference type="Pfam" id="PF03215">
    <property type="entry name" value="Rad17"/>
    <property type="match status" value="1"/>
</dbReference>
<dbReference type="SUPFAM" id="SSF52540">
    <property type="entry name" value="P-loop containing nucleoside triphosphate hydrolases"/>
    <property type="match status" value="1"/>
</dbReference>
<organism evidence="2 3">
    <name type="scientific">Acacia crassicarpa</name>
    <name type="common">northern wattle</name>
    <dbReference type="NCBI Taxonomy" id="499986"/>
    <lineage>
        <taxon>Eukaryota</taxon>
        <taxon>Viridiplantae</taxon>
        <taxon>Streptophyta</taxon>
        <taxon>Embryophyta</taxon>
        <taxon>Tracheophyta</taxon>
        <taxon>Spermatophyta</taxon>
        <taxon>Magnoliopsida</taxon>
        <taxon>eudicotyledons</taxon>
        <taxon>Gunneridae</taxon>
        <taxon>Pentapetalae</taxon>
        <taxon>rosids</taxon>
        <taxon>fabids</taxon>
        <taxon>Fabales</taxon>
        <taxon>Fabaceae</taxon>
        <taxon>Caesalpinioideae</taxon>
        <taxon>mimosoid clade</taxon>
        <taxon>Acacieae</taxon>
        <taxon>Acacia</taxon>
    </lineage>
</organism>
<dbReference type="GO" id="GO:0003677">
    <property type="term" value="F:DNA binding"/>
    <property type="evidence" value="ECO:0007669"/>
    <property type="project" value="InterPro"/>
</dbReference>
<evidence type="ECO:0000256" key="1">
    <source>
        <dbReference type="SAM" id="MobiDB-lite"/>
    </source>
</evidence>
<feature type="region of interest" description="Disordered" evidence="1">
    <location>
        <begin position="61"/>
        <end position="93"/>
    </location>
</feature>
<gene>
    <name evidence="2" type="ORF">QN277_023132</name>
</gene>
<keyword evidence="3" id="KW-1185">Reference proteome</keyword>
<dbReference type="FunFam" id="1.10.8.60:FF:000030">
    <property type="entry name" value="replication factor C subunit 3"/>
    <property type="match status" value="1"/>
</dbReference>
<evidence type="ECO:0000313" key="3">
    <source>
        <dbReference type="Proteomes" id="UP001293593"/>
    </source>
</evidence>
<dbReference type="Proteomes" id="UP001293593">
    <property type="component" value="Unassembled WGS sequence"/>
</dbReference>
<reference evidence="2" key="1">
    <citation type="submission" date="2023-10" db="EMBL/GenBank/DDBJ databases">
        <title>Chromosome-level genome of the transformable northern wattle, Acacia crassicarpa.</title>
        <authorList>
            <person name="Massaro I."/>
            <person name="Sinha N.R."/>
            <person name="Poethig S."/>
            <person name="Leichty A.R."/>
        </authorList>
    </citation>
    <scope>NUCLEOTIDE SEQUENCE</scope>
    <source>
        <strain evidence="2">Acra3RX</strain>
        <tissue evidence="2">Leaf</tissue>
    </source>
</reference>
<dbReference type="GO" id="GO:0003689">
    <property type="term" value="F:DNA clamp loader activity"/>
    <property type="evidence" value="ECO:0007669"/>
    <property type="project" value="TreeGrafter"/>
</dbReference>
<evidence type="ECO:0008006" key="4">
    <source>
        <dbReference type="Google" id="ProtNLM"/>
    </source>
</evidence>
<feature type="region of interest" description="Disordered" evidence="1">
    <location>
        <begin position="424"/>
        <end position="455"/>
    </location>
</feature>
<protein>
    <recommendedName>
        <fullName evidence="4">Replication factor C subunit 3</fullName>
    </recommendedName>
</protein>
<evidence type="ECO:0000313" key="2">
    <source>
        <dbReference type="EMBL" id="KAK4270046.1"/>
    </source>
</evidence>
<dbReference type="PANTHER" id="PTHR11669:SF52">
    <property type="entry name" value="OS10G0574500 PROTEIN"/>
    <property type="match status" value="1"/>
</dbReference>
<dbReference type="PANTHER" id="PTHR11669">
    <property type="entry name" value="REPLICATION FACTOR C / DNA POLYMERASE III GAMMA-TAU SUBUNIT"/>
    <property type="match status" value="1"/>
</dbReference>
<dbReference type="Gene3D" id="3.40.50.300">
    <property type="entry name" value="P-loop containing nucleotide triphosphate hydrolases"/>
    <property type="match status" value="1"/>
</dbReference>
<dbReference type="InterPro" id="IPR050238">
    <property type="entry name" value="DNA_Rep/Repair_Clamp_Loader"/>
</dbReference>
<dbReference type="EMBL" id="JAWXYG010000006">
    <property type="protein sequence ID" value="KAK4270046.1"/>
    <property type="molecule type" value="Genomic_DNA"/>
</dbReference>
<name>A0AAE1JJE4_9FABA</name>
<comment type="caution">
    <text evidence="2">The sequence shown here is derived from an EMBL/GenBank/DDBJ whole genome shotgun (WGS) entry which is preliminary data.</text>
</comment>
<proteinExistence type="predicted"/>